<reference evidence="4 5" key="1">
    <citation type="journal article" date="2016" name="Mol. Biol. Evol.">
        <title>Comparative Genomics of Early-Diverging Mushroom-Forming Fungi Provides Insights into the Origins of Lignocellulose Decay Capabilities.</title>
        <authorList>
            <person name="Nagy L.G."/>
            <person name="Riley R."/>
            <person name="Tritt A."/>
            <person name="Adam C."/>
            <person name="Daum C."/>
            <person name="Floudas D."/>
            <person name="Sun H."/>
            <person name="Yadav J.S."/>
            <person name="Pangilinan J."/>
            <person name="Larsson K.H."/>
            <person name="Matsuura K."/>
            <person name="Barry K."/>
            <person name="Labutti K."/>
            <person name="Kuo R."/>
            <person name="Ohm R.A."/>
            <person name="Bhattacharya S.S."/>
            <person name="Shirouzu T."/>
            <person name="Yoshinaga Y."/>
            <person name="Martin F.M."/>
            <person name="Grigoriev I.V."/>
            <person name="Hibbett D.S."/>
        </authorList>
    </citation>
    <scope>NUCLEOTIDE SEQUENCE [LARGE SCALE GENOMIC DNA]</scope>
    <source>
        <strain evidence="4 5">93-53</strain>
    </source>
</reference>
<dbReference type="RefSeq" id="XP_040766253.1">
    <property type="nucleotide sequence ID" value="XM_040908524.1"/>
</dbReference>
<accession>A0A165F731</accession>
<feature type="region of interest" description="Disordered" evidence="1">
    <location>
        <begin position="745"/>
        <end position="777"/>
    </location>
</feature>
<feature type="region of interest" description="Disordered" evidence="1">
    <location>
        <begin position="207"/>
        <end position="228"/>
    </location>
</feature>
<organism evidence="4 5">
    <name type="scientific">Laetiporus sulphureus 93-53</name>
    <dbReference type="NCBI Taxonomy" id="1314785"/>
    <lineage>
        <taxon>Eukaryota</taxon>
        <taxon>Fungi</taxon>
        <taxon>Dikarya</taxon>
        <taxon>Basidiomycota</taxon>
        <taxon>Agaricomycotina</taxon>
        <taxon>Agaricomycetes</taxon>
        <taxon>Polyporales</taxon>
        <taxon>Laetiporus</taxon>
    </lineage>
</organism>
<dbReference type="PANTHER" id="PTHR31138">
    <property type="entry name" value="CHROMOSOME 19, WHOLE GENOME SHOTGUN SEQUENCE"/>
    <property type="match status" value="1"/>
</dbReference>
<feature type="domain" description="HAM1-like C-terminal" evidence="2">
    <location>
        <begin position="681"/>
        <end position="823"/>
    </location>
</feature>
<dbReference type="Gene3D" id="3.15.10.10">
    <property type="entry name" value="Bactericidal permeability-increasing protein, domain 1"/>
    <property type="match status" value="1"/>
</dbReference>
<dbReference type="GO" id="GO:0008289">
    <property type="term" value="F:lipid binding"/>
    <property type="evidence" value="ECO:0007669"/>
    <property type="project" value="InterPro"/>
</dbReference>
<dbReference type="Proteomes" id="UP000076871">
    <property type="component" value="Unassembled WGS sequence"/>
</dbReference>
<dbReference type="Pfam" id="PF19343">
    <property type="entry name" value="HAM1_N"/>
    <property type="match status" value="1"/>
</dbReference>
<feature type="domain" description="HAM1-like N-terminal" evidence="3">
    <location>
        <begin position="15"/>
        <end position="668"/>
    </location>
</feature>
<gene>
    <name evidence="4" type="ORF">LAESUDRAFT_724022</name>
</gene>
<evidence type="ECO:0000259" key="2">
    <source>
        <dbReference type="Pfam" id="PF14613"/>
    </source>
</evidence>
<dbReference type="EMBL" id="KV427615">
    <property type="protein sequence ID" value="KZT08513.1"/>
    <property type="molecule type" value="Genomic_DNA"/>
</dbReference>
<dbReference type="Pfam" id="PF14613">
    <property type="entry name" value="HAM1_C"/>
    <property type="match status" value="1"/>
</dbReference>
<feature type="compositionally biased region" description="Basic and acidic residues" evidence="1">
    <location>
        <begin position="745"/>
        <end position="774"/>
    </location>
</feature>
<dbReference type="OrthoDB" id="19394at2759"/>
<evidence type="ECO:0000313" key="4">
    <source>
        <dbReference type="EMBL" id="KZT08513.1"/>
    </source>
</evidence>
<dbReference type="InterPro" id="IPR027842">
    <property type="entry name" value="HAM1-like_C"/>
</dbReference>
<dbReference type="AlphaFoldDB" id="A0A165F731"/>
<keyword evidence="5" id="KW-1185">Reference proteome</keyword>
<dbReference type="InterPro" id="IPR017943">
    <property type="entry name" value="Bactericidal_perm-incr_a/b_dom"/>
</dbReference>
<name>A0A165F731_9APHY</name>
<dbReference type="InParanoid" id="A0A165F731"/>
<sequence>MSLPQASKDISDHPKPGTVTEPVNYDKKKADVDRKLHFYGVVTALRESRLPTNDQIDAMLDYTLGHSPVDIDALSPSGRQLILDSREIVDGLRAIVRQKNADELLQNFVWHTRRTVTIRAKKDPNELIPVDQNKVQADTDQAAQHLRTLATLVLTNAEVRKLVGDFGVVGRDLLAKSAGKAAELARPNEERLRQVDQAGPDQVFISEGGRQVGPDETPVPEVPVPATGHRIAQDPRNKVVQGTSIKTDQGDEVRGDEAVYEAQHRKNEAVGRACQEAYAQKEDIEQNITENEGADVSTRKGRVKSKMAGMRDHMLGRVPQEHKDKANEHATRVKNFLSDEYFPPERRDQLIFRIKKVIIECQNHKDYQESIRWLLDTGAEYVSHGQTINEHGRDSHRQLTSDSNIQRATYEFRTLLERFANGVSLDIVGDAMRALYQDSQNDEGLRHWFHDVNEYVRECLMSPGYVLDDQCNEHANELREVGRAYYDNKYKGHFDNLWNSLADWFRGWADDPLNRRFGQDWARLTKDLLFDSEGSLKYKPELWKDIRNVVVPNLVENIGYIPIPRIEYTDDSLDLVLENLALSGKNVFPNIISLDVRNFMKFSPYNVIGDEQHHEFTLTLGQIQADLRDVAFYYHKKTGMPKMSDSGLADLLLGGTGLTITAHLATAHDPASVFAVKDVQVKVHTLKFAVRDSKHDVLYKTLAPLATSLVKKQLQKALGGAVRTALEYLDGELVAVRDEMREAKAGDGSRTEALKQHLAAKKDAAQDKTEETKQKTGQFKVVAQPGNELLPDKGHSDGWIKRAAERVGAAKSGEEWRSDAYSVV</sequence>
<dbReference type="STRING" id="1314785.A0A165F731"/>
<dbReference type="GeneID" id="63825553"/>
<evidence type="ECO:0000256" key="1">
    <source>
        <dbReference type="SAM" id="MobiDB-lite"/>
    </source>
</evidence>
<evidence type="ECO:0000259" key="3">
    <source>
        <dbReference type="Pfam" id="PF19343"/>
    </source>
</evidence>
<dbReference type="SUPFAM" id="SSF55394">
    <property type="entry name" value="Bactericidal permeability-increasing protein, BPI"/>
    <property type="match status" value="1"/>
</dbReference>
<proteinExistence type="predicted"/>
<dbReference type="InterPro" id="IPR045967">
    <property type="entry name" value="HAM1-like_N"/>
</dbReference>
<dbReference type="PANTHER" id="PTHR31138:SF1">
    <property type="entry name" value="PDZ DOMAIN-CONTAINING PROTEIN"/>
    <property type="match status" value="1"/>
</dbReference>
<feature type="region of interest" description="Disordered" evidence="1">
    <location>
        <begin position="1"/>
        <end position="26"/>
    </location>
</feature>
<evidence type="ECO:0000313" key="5">
    <source>
        <dbReference type="Proteomes" id="UP000076871"/>
    </source>
</evidence>
<protein>
    <submittedName>
        <fullName evidence="4">Uncharacterized protein</fullName>
    </submittedName>
</protein>